<reference evidence="2" key="1">
    <citation type="submission" date="2023-03" db="EMBL/GenBank/DDBJ databases">
        <title>Selenobaculum gbiensis gen. nov. sp. nov., a new bacterium isolated from the gut microbiota of IBD patient.</title>
        <authorList>
            <person name="Yeo S."/>
            <person name="Park H."/>
            <person name="Huh C.S."/>
        </authorList>
    </citation>
    <scope>NUCLEOTIDE SEQUENCE</scope>
    <source>
        <strain evidence="2">ICN-92133</strain>
    </source>
</reference>
<dbReference type="KEGG" id="sgbi:P3F81_09020"/>
<dbReference type="GO" id="GO:0016702">
    <property type="term" value="F:oxidoreductase activity, acting on single donors with incorporation of molecular oxygen, incorporation of two atoms of oxygen"/>
    <property type="evidence" value="ECO:0007669"/>
    <property type="project" value="UniProtKB-ARBA"/>
</dbReference>
<gene>
    <name evidence="2" type="ORF">P3F81_09020</name>
</gene>
<name>A0A9Y2ERP7_9FIRM</name>
<dbReference type="EMBL" id="CP120678">
    <property type="protein sequence ID" value="WIW70038.1"/>
    <property type="molecule type" value="Genomic_DNA"/>
</dbReference>
<feature type="domain" description="Extradiol ring-cleavage dioxygenase class III enzyme subunit B" evidence="1">
    <location>
        <begin position="19"/>
        <end position="235"/>
    </location>
</feature>
<evidence type="ECO:0000313" key="2">
    <source>
        <dbReference type="EMBL" id="WIW70038.1"/>
    </source>
</evidence>
<dbReference type="Proteomes" id="UP001243623">
    <property type="component" value="Chromosome"/>
</dbReference>
<sequence>MAKLIGGAFLSCMIELLHETKEKQTQKIVDYMEKISQMICQYKPQTIVIVTKQNLFPSAITIDVQPRIKGDMGKFGLTDMVLGFETDSLLMRSIMNQSKRVGIELEELSQQAEDNHLSRDMDHQSFIPLYYLYKAGFKGQVVSIACNQLPYEEMYTFGKSLQKAIDKVNKRVIVLTVGEFNKFGQADDKKIIQDVGVAIEKAEIKTLLNMDKSVIPLEDEEAFSKLFLLLGVVGGKEVTPQMFTQGFIEEKQCIFLLHNKD</sequence>
<organism evidence="2 3">
    <name type="scientific">Selenobaculum gibii</name>
    <dbReference type="NCBI Taxonomy" id="3054208"/>
    <lineage>
        <taxon>Bacteria</taxon>
        <taxon>Bacillati</taxon>
        <taxon>Bacillota</taxon>
        <taxon>Negativicutes</taxon>
        <taxon>Selenomonadales</taxon>
        <taxon>Selenomonadaceae</taxon>
        <taxon>Selenobaculum</taxon>
    </lineage>
</organism>
<keyword evidence="3" id="KW-1185">Reference proteome</keyword>
<evidence type="ECO:0000313" key="3">
    <source>
        <dbReference type="Proteomes" id="UP001243623"/>
    </source>
</evidence>
<keyword evidence="2" id="KW-0223">Dioxygenase</keyword>
<dbReference type="InterPro" id="IPR004183">
    <property type="entry name" value="Xdiol_dOase_suB"/>
</dbReference>
<protein>
    <submittedName>
        <fullName evidence="2">Extradiol ring-cleavage dioxygenase</fullName>
    </submittedName>
</protein>
<dbReference type="RefSeq" id="WP_147670435.1">
    <property type="nucleotide sequence ID" value="NZ_CP120678.1"/>
</dbReference>
<dbReference type="Gene3D" id="3.40.830.10">
    <property type="entry name" value="LigB-like"/>
    <property type="match status" value="1"/>
</dbReference>
<dbReference type="Pfam" id="PF02900">
    <property type="entry name" value="LigB"/>
    <property type="match status" value="1"/>
</dbReference>
<evidence type="ECO:0000259" key="1">
    <source>
        <dbReference type="Pfam" id="PF02900"/>
    </source>
</evidence>
<proteinExistence type="predicted"/>
<dbReference type="SUPFAM" id="SSF53213">
    <property type="entry name" value="LigB-like"/>
    <property type="match status" value="1"/>
</dbReference>
<dbReference type="AlphaFoldDB" id="A0A9Y2ERP7"/>
<keyword evidence="2" id="KW-0560">Oxidoreductase</keyword>
<dbReference type="GO" id="GO:0008198">
    <property type="term" value="F:ferrous iron binding"/>
    <property type="evidence" value="ECO:0007669"/>
    <property type="project" value="InterPro"/>
</dbReference>
<accession>A0A9Y2ERP7</accession>